<feature type="region of interest" description="Disordered" evidence="1">
    <location>
        <begin position="181"/>
        <end position="200"/>
    </location>
</feature>
<proteinExistence type="predicted"/>
<accession>A0A6J7DDN7</accession>
<evidence type="ECO:0000256" key="1">
    <source>
        <dbReference type="SAM" id="MobiDB-lite"/>
    </source>
</evidence>
<dbReference type="EMBL" id="CAFBLS010000046">
    <property type="protein sequence ID" value="CAB4867720.1"/>
    <property type="molecule type" value="Genomic_DNA"/>
</dbReference>
<reference evidence="2" key="1">
    <citation type="submission" date="2020-05" db="EMBL/GenBank/DDBJ databases">
        <authorList>
            <person name="Chiriac C."/>
            <person name="Salcher M."/>
            <person name="Ghai R."/>
            <person name="Kavagutti S V."/>
        </authorList>
    </citation>
    <scope>NUCLEOTIDE SEQUENCE</scope>
</reference>
<dbReference type="AlphaFoldDB" id="A0A6J7DDN7"/>
<name>A0A6J7DDN7_9ZZZZ</name>
<evidence type="ECO:0000313" key="2">
    <source>
        <dbReference type="EMBL" id="CAB4867720.1"/>
    </source>
</evidence>
<sequence length="200" mass="20957">MDPRPNPDELLAEAAASVQSESDADVLAEAAEILTADRVGLRIAGRLREARGPVTLALRSGCVVDGVVSDAGDDIAVLSDPFGNDHCVSLLAVLWARGLPAGLSDATIVVASHQETRRHRVGIVTWGRFLRAEPGVPIQVVLIDGTVLHGSPALVGLDHLDLLTALDGVVTCALASVTRAVRPSRTDETERTPWSGHTSA</sequence>
<protein>
    <submittedName>
        <fullName evidence="2">Unannotated protein</fullName>
    </submittedName>
</protein>
<gene>
    <name evidence="2" type="ORF">UFOPK3402_00533</name>
</gene>
<organism evidence="2">
    <name type="scientific">freshwater metagenome</name>
    <dbReference type="NCBI Taxonomy" id="449393"/>
    <lineage>
        <taxon>unclassified sequences</taxon>
        <taxon>metagenomes</taxon>
        <taxon>ecological metagenomes</taxon>
    </lineage>
</organism>